<name>A0AAC8TKM3_9BACT</name>
<evidence type="ECO:0000313" key="4">
    <source>
        <dbReference type="Proteomes" id="UP000256345"/>
    </source>
</evidence>
<dbReference type="InterPro" id="IPR021815">
    <property type="entry name" value="TsiV"/>
</dbReference>
<sequence length="346" mass="39466">MPPSYPRVRIQGTVRTESYGFEEVEGKLVKKVREHVYERVLARDVVRIIFFLPHHHHHLTTGVTHALDSYLRAIEGCSGALSNYTCCWWEPSDLTEPSDWALIRGTLEPKEPRFFEDYEPDDARFAHKDGADPYFTLFGEQGNGYSFSYHARLPWREPPPHSVSVLSATLPTEYLEEHGAQHVRELAMAMASRLPFATGHAGLALHLWRSIHAQLDRLRTEIFRHPGFDVREASHFDSMGTRVDGIHWMNFFGPPVLSELGGATGLRARLHSPTTTVQGLEGERAVVTLGEAPEAGDTTQGQTLPAYRELARLLEPHLEPFPWGFLARQSPSVEEELRRWWRRFLD</sequence>
<evidence type="ECO:0000313" key="1">
    <source>
        <dbReference type="EMBL" id="AKJ08431.1"/>
    </source>
</evidence>
<dbReference type="AlphaFoldDB" id="A0AAC8TKM3"/>
<reference evidence="1 3" key="1">
    <citation type="submission" date="2015-05" db="EMBL/GenBank/DDBJ databases">
        <title>Genome assembly of Archangium gephyra DSM 2261.</title>
        <authorList>
            <person name="Sharma G."/>
            <person name="Subramanian S."/>
        </authorList>
    </citation>
    <scope>NUCLEOTIDE SEQUENCE [LARGE SCALE GENOMIC DNA]</scope>
    <source>
        <strain evidence="1 3">DSM 2261</strain>
    </source>
</reference>
<dbReference type="RefSeq" id="WP_053067361.1">
    <property type="nucleotide sequence ID" value="NZ_CP011509.1"/>
</dbReference>
<proteinExistence type="predicted"/>
<dbReference type="EMBL" id="CP011509">
    <property type="protein sequence ID" value="AKJ08431.1"/>
    <property type="molecule type" value="Genomic_DNA"/>
</dbReference>
<accession>A0AAC8TKM3</accession>
<organism evidence="1 3">
    <name type="scientific">Archangium gephyra</name>
    <dbReference type="NCBI Taxonomy" id="48"/>
    <lineage>
        <taxon>Bacteria</taxon>
        <taxon>Pseudomonadati</taxon>
        <taxon>Myxococcota</taxon>
        <taxon>Myxococcia</taxon>
        <taxon>Myxococcales</taxon>
        <taxon>Cystobacterineae</taxon>
        <taxon>Archangiaceae</taxon>
        <taxon>Archangium</taxon>
    </lineage>
</organism>
<evidence type="ECO:0000313" key="3">
    <source>
        <dbReference type="Proteomes" id="UP000035579"/>
    </source>
</evidence>
<dbReference type="Proteomes" id="UP000035579">
    <property type="component" value="Chromosome"/>
</dbReference>
<evidence type="ECO:0000313" key="2">
    <source>
        <dbReference type="EMBL" id="REG14173.1"/>
    </source>
</evidence>
<dbReference type="Pfam" id="PF11876">
    <property type="entry name" value="TsiV"/>
    <property type="match status" value="1"/>
</dbReference>
<dbReference type="EMBL" id="QUMU01000044">
    <property type="protein sequence ID" value="REG14173.1"/>
    <property type="molecule type" value="Genomic_DNA"/>
</dbReference>
<dbReference type="Proteomes" id="UP000256345">
    <property type="component" value="Unassembled WGS sequence"/>
</dbReference>
<gene>
    <name evidence="1" type="ORF">AA314_10057</name>
    <name evidence="2" type="ORF">ATI61_1442</name>
</gene>
<dbReference type="KEGG" id="age:AA314_10057"/>
<protein>
    <submittedName>
        <fullName evidence="2">Uncharacterized protein DUF3396</fullName>
    </submittedName>
</protein>
<keyword evidence="4" id="KW-1185">Reference proteome</keyword>
<reference evidence="2 4" key="2">
    <citation type="submission" date="2018-08" db="EMBL/GenBank/DDBJ databases">
        <title>Genomic Encyclopedia of Archaeal and Bacterial Type Strains, Phase II (KMG-II): from individual species to whole genera.</title>
        <authorList>
            <person name="Goeker M."/>
        </authorList>
    </citation>
    <scope>NUCLEOTIDE SEQUENCE [LARGE SCALE GENOMIC DNA]</scope>
    <source>
        <strain evidence="2 4">DSM 2261</strain>
    </source>
</reference>